<keyword evidence="3" id="KW-1185">Reference proteome</keyword>
<name>A0AAD6T4Z5_9AGAR</name>
<evidence type="ECO:0000313" key="3">
    <source>
        <dbReference type="Proteomes" id="UP001218188"/>
    </source>
</evidence>
<dbReference type="AlphaFoldDB" id="A0AAD6T4Z5"/>
<feature type="compositionally biased region" description="Acidic residues" evidence="1">
    <location>
        <begin position="457"/>
        <end position="467"/>
    </location>
</feature>
<gene>
    <name evidence="2" type="ORF">C8F04DRAFT_1092286</name>
</gene>
<comment type="caution">
    <text evidence="2">The sequence shown here is derived from an EMBL/GenBank/DDBJ whole genome shotgun (WGS) entry which is preliminary data.</text>
</comment>
<organism evidence="2 3">
    <name type="scientific">Mycena alexandri</name>
    <dbReference type="NCBI Taxonomy" id="1745969"/>
    <lineage>
        <taxon>Eukaryota</taxon>
        <taxon>Fungi</taxon>
        <taxon>Dikarya</taxon>
        <taxon>Basidiomycota</taxon>
        <taxon>Agaricomycotina</taxon>
        <taxon>Agaricomycetes</taxon>
        <taxon>Agaricomycetidae</taxon>
        <taxon>Agaricales</taxon>
        <taxon>Marasmiineae</taxon>
        <taxon>Mycenaceae</taxon>
        <taxon>Mycena</taxon>
    </lineage>
</organism>
<evidence type="ECO:0008006" key="4">
    <source>
        <dbReference type="Google" id="ProtNLM"/>
    </source>
</evidence>
<evidence type="ECO:0000313" key="2">
    <source>
        <dbReference type="EMBL" id="KAJ7037392.1"/>
    </source>
</evidence>
<evidence type="ECO:0000256" key="1">
    <source>
        <dbReference type="SAM" id="MobiDB-lite"/>
    </source>
</evidence>
<dbReference type="InterPro" id="IPR032675">
    <property type="entry name" value="LRR_dom_sf"/>
</dbReference>
<accession>A0AAD6T4Z5</accession>
<feature type="region of interest" description="Disordered" evidence="1">
    <location>
        <begin position="449"/>
        <end position="475"/>
    </location>
</feature>
<dbReference type="Proteomes" id="UP001218188">
    <property type="component" value="Unassembled WGS sequence"/>
</dbReference>
<reference evidence="2" key="1">
    <citation type="submission" date="2023-03" db="EMBL/GenBank/DDBJ databases">
        <title>Massive genome expansion in bonnet fungi (Mycena s.s.) driven by repeated elements and novel gene families across ecological guilds.</title>
        <authorList>
            <consortium name="Lawrence Berkeley National Laboratory"/>
            <person name="Harder C.B."/>
            <person name="Miyauchi S."/>
            <person name="Viragh M."/>
            <person name="Kuo A."/>
            <person name="Thoen E."/>
            <person name="Andreopoulos B."/>
            <person name="Lu D."/>
            <person name="Skrede I."/>
            <person name="Drula E."/>
            <person name="Henrissat B."/>
            <person name="Morin E."/>
            <person name="Kohler A."/>
            <person name="Barry K."/>
            <person name="LaButti K."/>
            <person name="Morin E."/>
            <person name="Salamov A."/>
            <person name="Lipzen A."/>
            <person name="Mereny Z."/>
            <person name="Hegedus B."/>
            <person name="Baldrian P."/>
            <person name="Stursova M."/>
            <person name="Weitz H."/>
            <person name="Taylor A."/>
            <person name="Grigoriev I.V."/>
            <person name="Nagy L.G."/>
            <person name="Martin F."/>
            <person name="Kauserud H."/>
        </authorList>
    </citation>
    <scope>NUCLEOTIDE SEQUENCE</scope>
    <source>
        <strain evidence="2">CBHHK200</strain>
    </source>
</reference>
<dbReference type="Gene3D" id="3.80.10.10">
    <property type="entry name" value="Ribonuclease Inhibitor"/>
    <property type="match status" value="1"/>
</dbReference>
<dbReference type="EMBL" id="JARJCM010000037">
    <property type="protein sequence ID" value="KAJ7037392.1"/>
    <property type="molecule type" value="Genomic_DNA"/>
</dbReference>
<sequence>MSNTHLGYISAALTVSQVCSGWRTLAHATAALWVRFPLYYLNDWQKTIPVHQLVLYRSWLARCGSLTCDVLLRKASPATEERAKRDEYPDNGHVVLNASTHFDYRRHFPKTQWSLLDIEYQSHNSSSAQVEDIESVRSLTIHVVEAEKFQRRQRVVERGPKLEELVLRCDPDSLSDRPALLPLVPLENVKRCEMSSFPLTNGLQILLEAEQLETLKWTVSYCAAEETVLHVATKIHTLDLTVWDSLEEDGLAPLFDNLTAPQLATLKIVWRYHPVYVDTDAAPFWESNRFITFLTRSAASLTSLALLHANISEEELITLLEHTPLLKHFSLSDRYLREDEGWIVQMLGARLLHLLLPPSLGDLEHTLPLVPKLTTLKLRGGFEGNDMSDTDIMRVFEARYPLASVEQTEYARLELGAFHLLRPADHQLGGRISLAERASRLSARGLNFEFTTRDSEPDVESDDETGSESEGSTSS</sequence>
<dbReference type="SUPFAM" id="SSF52047">
    <property type="entry name" value="RNI-like"/>
    <property type="match status" value="1"/>
</dbReference>
<protein>
    <recommendedName>
        <fullName evidence="4">F-box domain-containing protein</fullName>
    </recommendedName>
</protein>
<proteinExistence type="predicted"/>